<dbReference type="InterPro" id="IPR007612">
    <property type="entry name" value="LOR"/>
</dbReference>
<organism evidence="2 4">
    <name type="scientific">Tetracentron sinense</name>
    <name type="common">Spur-leaf</name>
    <dbReference type="NCBI Taxonomy" id="13715"/>
    <lineage>
        <taxon>Eukaryota</taxon>
        <taxon>Viridiplantae</taxon>
        <taxon>Streptophyta</taxon>
        <taxon>Embryophyta</taxon>
        <taxon>Tracheophyta</taxon>
        <taxon>Spermatophyta</taxon>
        <taxon>Magnoliopsida</taxon>
        <taxon>Trochodendrales</taxon>
        <taxon>Trochodendraceae</taxon>
        <taxon>Tetracentron</taxon>
    </lineage>
</organism>
<dbReference type="OrthoDB" id="652749at2759"/>
<dbReference type="Pfam" id="PF04525">
    <property type="entry name" value="LOR"/>
    <property type="match status" value="1"/>
</dbReference>
<comment type="caution">
    <text evidence="2">The sequence shown here is derived from an EMBL/GenBank/DDBJ whole genome shotgun (WGS) entry which is preliminary data.</text>
</comment>
<evidence type="ECO:0000313" key="4">
    <source>
        <dbReference type="Proteomes" id="UP000655225"/>
    </source>
</evidence>
<evidence type="ECO:0000256" key="1">
    <source>
        <dbReference type="ARBA" id="ARBA00005437"/>
    </source>
</evidence>
<proteinExistence type="inferred from homology"/>
<evidence type="ECO:0000313" key="2">
    <source>
        <dbReference type="EMBL" id="KAF8401447.1"/>
    </source>
</evidence>
<gene>
    <name evidence="2" type="ORF">HHK36_012386</name>
    <name evidence="3" type="ORF">HHK36_012387</name>
</gene>
<name>A0A835DI23_TETSI</name>
<comment type="similarity">
    <text evidence="1">Belongs to the LOR family.</text>
</comment>
<sequence>MFHLHLCLYKLKMMTEFLPPHQVSKLMAVTTVGKARPPSKALRSRRVHEEERVIIVPVTAFSRFCFVSSPTRLTVWRKSLLFNGNGYTVYDNSNGGLVFRVENYACDRREETFLMDFAGNVLFTIRRCRKKLGILENWEAFRGDKDVPRINGHQKPFMRATKALGNPSCKLWVAAGDEYQMKWSSQEGWSKIYRKTAGASPVAEVNRKCGAAPESLLGKDVLTLIVQPGMDQAMVMAMVMINDGMR</sequence>
<accession>A0A835DI23</accession>
<reference evidence="2 4" key="1">
    <citation type="submission" date="2020-04" db="EMBL/GenBank/DDBJ databases">
        <title>Plant Genome Project.</title>
        <authorList>
            <person name="Zhang R.-G."/>
        </authorList>
    </citation>
    <scope>NUCLEOTIDE SEQUENCE [LARGE SCALE GENOMIC DNA]</scope>
    <source>
        <strain evidence="2">YNK0</strain>
        <tissue evidence="2">Leaf</tissue>
    </source>
</reference>
<dbReference type="InterPro" id="IPR038595">
    <property type="entry name" value="LOR_sf"/>
</dbReference>
<dbReference type="EMBL" id="JABCRI010000008">
    <property type="protein sequence ID" value="KAF8401447.1"/>
    <property type="molecule type" value="Genomic_DNA"/>
</dbReference>
<dbReference type="AlphaFoldDB" id="A0A835DI23"/>
<dbReference type="SUPFAM" id="SSF54518">
    <property type="entry name" value="Tubby C-terminal domain-like"/>
    <property type="match status" value="1"/>
</dbReference>
<keyword evidence="4" id="KW-1185">Reference proteome</keyword>
<dbReference type="InterPro" id="IPR025659">
    <property type="entry name" value="Tubby-like_C"/>
</dbReference>
<dbReference type="PANTHER" id="PTHR31087">
    <property type="match status" value="1"/>
</dbReference>
<dbReference type="Proteomes" id="UP000655225">
    <property type="component" value="Unassembled WGS sequence"/>
</dbReference>
<dbReference type="Gene3D" id="2.40.160.200">
    <property type="entry name" value="LURP1-related"/>
    <property type="match status" value="1"/>
</dbReference>
<dbReference type="OMA" id="MIMINDA"/>
<protein>
    <submittedName>
        <fullName evidence="2">Uncharacterized protein</fullName>
    </submittedName>
</protein>
<dbReference type="PANTHER" id="PTHR31087:SF161">
    <property type="entry name" value="TUBBY C 2 FAMILY PROTEIN"/>
    <property type="match status" value="1"/>
</dbReference>
<dbReference type="EMBL" id="JABCRI010000008">
    <property type="protein sequence ID" value="KAF8401448.1"/>
    <property type="molecule type" value="Genomic_DNA"/>
</dbReference>
<evidence type="ECO:0000313" key="3">
    <source>
        <dbReference type="EMBL" id="KAF8401448.1"/>
    </source>
</evidence>